<accession>A0ACC4C6N3</accession>
<reference evidence="1 2" key="1">
    <citation type="journal article" date="2024" name="Plant Biotechnol. J.">
        <title>Genome and CRISPR/Cas9 system of a widespread forest tree (Populus alba) in the world.</title>
        <authorList>
            <person name="Liu Y.J."/>
            <person name="Jiang P.F."/>
            <person name="Han X.M."/>
            <person name="Li X.Y."/>
            <person name="Wang H.M."/>
            <person name="Wang Y.J."/>
            <person name="Wang X.X."/>
            <person name="Zeng Q.Y."/>
        </authorList>
    </citation>
    <scope>NUCLEOTIDE SEQUENCE [LARGE SCALE GENOMIC DNA]</scope>
    <source>
        <strain evidence="2">cv. PAL-ZL1</strain>
    </source>
</reference>
<dbReference type="EMBL" id="RCHU02000006">
    <property type="protein sequence ID" value="KAL3586933.1"/>
    <property type="molecule type" value="Genomic_DNA"/>
</dbReference>
<protein>
    <submittedName>
        <fullName evidence="1">Uncharacterized protein</fullName>
    </submittedName>
</protein>
<keyword evidence="2" id="KW-1185">Reference proteome</keyword>
<dbReference type="Proteomes" id="UP000309997">
    <property type="component" value="Unassembled WGS sequence"/>
</dbReference>
<organism evidence="1 2">
    <name type="scientific">Populus alba</name>
    <name type="common">White poplar</name>
    <dbReference type="NCBI Taxonomy" id="43335"/>
    <lineage>
        <taxon>Eukaryota</taxon>
        <taxon>Viridiplantae</taxon>
        <taxon>Streptophyta</taxon>
        <taxon>Embryophyta</taxon>
        <taxon>Tracheophyta</taxon>
        <taxon>Spermatophyta</taxon>
        <taxon>Magnoliopsida</taxon>
        <taxon>eudicotyledons</taxon>
        <taxon>Gunneridae</taxon>
        <taxon>Pentapetalae</taxon>
        <taxon>rosids</taxon>
        <taxon>fabids</taxon>
        <taxon>Malpighiales</taxon>
        <taxon>Salicaceae</taxon>
        <taxon>Saliceae</taxon>
        <taxon>Populus</taxon>
    </lineage>
</organism>
<gene>
    <name evidence="1" type="ORF">D5086_013800</name>
</gene>
<evidence type="ECO:0000313" key="2">
    <source>
        <dbReference type="Proteomes" id="UP000309997"/>
    </source>
</evidence>
<name>A0ACC4C6N3_POPAL</name>
<comment type="caution">
    <text evidence="1">The sequence shown here is derived from an EMBL/GenBank/DDBJ whole genome shotgun (WGS) entry which is preliminary data.</text>
</comment>
<sequence length="144" mass="16426">MEAEENGAYASIWLDNDGICYLGKRPSGACLRRNFERRMENLFTLCSSENQDTSKFQLNQYDALHRGRLFSHGSMWLRELDSEENFGTAAGHYCLCMSTKLLEHFRMASNQGHDVHGTLKGSTDESEKQTGCINMWWTVLDTCA</sequence>
<evidence type="ECO:0000313" key="1">
    <source>
        <dbReference type="EMBL" id="KAL3586933.1"/>
    </source>
</evidence>
<proteinExistence type="predicted"/>